<dbReference type="InterPro" id="IPR055170">
    <property type="entry name" value="GFO_IDH_MocA-like_dom"/>
</dbReference>
<name>A0A370U8D6_9GAMM</name>
<keyword evidence="4" id="KW-1185">Reference proteome</keyword>
<dbReference type="Gene3D" id="3.40.50.720">
    <property type="entry name" value="NAD(P)-binding Rossmann-like Domain"/>
    <property type="match status" value="1"/>
</dbReference>
<dbReference type="Proteomes" id="UP000254326">
    <property type="component" value="Unassembled WGS sequence"/>
</dbReference>
<dbReference type="RefSeq" id="WP_115468075.1">
    <property type="nucleotide sequence ID" value="NZ_QKRA01000004.1"/>
</dbReference>
<dbReference type="InterPro" id="IPR036291">
    <property type="entry name" value="NAD(P)-bd_dom_sf"/>
</dbReference>
<dbReference type="GO" id="GO:0000166">
    <property type="term" value="F:nucleotide binding"/>
    <property type="evidence" value="ECO:0007669"/>
    <property type="project" value="InterPro"/>
</dbReference>
<dbReference type="PANTHER" id="PTHR42840">
    <property type="entry name" value="NAD(P)-BINDING ROSSMANN-FOLD SUPERFAMILY PROTEIN-RELATED"/>
    <property type="match status" value="1"/>
</dbReference>
<dbReference type="PANTHER" id="PTHR42840:SF6">
    <property type="entry name" value="BINDING ROSSMANN FOLD OXIDOREDUCTASE, PUTATIVE (AFU_ORTHOLOGUE AFUA_3G11930)-RELATED"/>
    <property type="match status" value="1"/>
</dbReference>
<dbReference type="GO" id="GO:0016491">
    <property type="term" value="F:oxidoreductase activity"/>
    <property type="evidence" value="ECO:0007669"/>
    <property type="project" value="TreeGrafter"/>
</dbReference>
<gene>
    <name evidence="3" type="ORF">DN730_10395</name>
</gene>
<dbReference type="EMBL" id="QKRA01000004">
    <property type="protein sequence ID" value="RDL44037.1"/>
    <property type="molecule type" value="Genomic_DNA"/>
</dbReference>
<evidence type="ECO:0000313" key="4">
    <source>
        <dbReference type="Proteomes" id="UP000254326"/>
    </source>
</evidence>
<dbReference type="Pfam" id="PF22725">
    <property type="entry name" value="GFO_IDH_MocA_C3"/>
    <property type="match status" value="1"/>
</dbReference>
<dbReference type="Pfam" id="PF01408">
    <property type="entry name" value="GFO_IDH_MocA"/>
    <property type="match status" value="1"/>
</dbReference>
<dbReference type="SUPFAM" id="SSF55347">
    <property type="entry name" value="Glyceraldehyde-3-phosphate dehydrogenase-like, C-terminal domain"/>
    <property type="match status" value="1"/>
</dbReference>
<proteinExistence type="predicted"/>
<evidence type="ECO:0000313" key="3">
    <source>
        <dbReference type="EMBL" id="RDL44037.1"/>
    </source>
</evidence>
<dbReference type="AlphaFoldDB" id="A0A370U8D6"/>
<dbReference type="GO" id="GO:0005737">
    <property type="term" value="C:cytoplasm"/>
    <property type="evidence" value="ECO:0007669"/>
    <property type="project" value="TreeGrafter"/>
</dbReference>
<feature type="domain" description="Gfo/Idh/MocA-like oxidoreductase N-terminal" evidence="1">
    <location>
        <begin position="29"/>
        <end position="146"/>
    </location>
</feature>
<dbReference type="Gene3D" id="3.30.360.10">
    <property type="entry name" value="Dihydrodipicolinate Reductase, domain 2"/>
    <property type="match status" value="1"/>
</dbReference>
<sequence length="397" mass="44040">MIDIIVVGTGMYTIGRNTDGFGTIVPAINEWAKTSGTNVVVHLVGSHGKNNSEIREKITAFRKLTTSELEFVLYPQDDVEDKKAYVKVMSSVVNPAACVIAVPDHLHYEVTVEAIENKIPSLVVKPLTPTYKESLALSQLAKKNDTYGCVEFHKRFDLANRMFRDSYQKGEIGQPLYSIVEYSQQVSIPSQVFRGWVETTNIFQYLGVHYVDIIRFVTGATPLRVSAIGQKKCLKGMGIDTYDSIQCTVEWGLPGEKQVFAQTLLVNWIDPKSSPAMSNQRIKMIGTKGRYESDQTNRGVAVYSGDSMYNTPNPYFCVPYGTEEGSISWEGYGIESVSTFLNDCVHLANGETSLDKLNGSRSTFEESLVSSVVVEACNKSLELSGEWIVIDEILEGV</sequence>
<evidence type="ECO:0000259" key="2">
    <source>
        <dbReference type="Pfam" id="PF22725"/>
    </source>
</evidence>
<dbReference type="SUPFAM" id="SSF51735">
    <property type="entry name" value="NAD(P)-binding Rossmann-fold domains"/>
    <property type="match status" value="1"/>
</dbReference>
<dbReference type="OrthoDB" id="9774191at2"/>
<evidence type="ECO:0000259" key="1">
    <source>
        <dbReference type="Pfam" id="PF01408"/>
    </source>
</evidence>
<dbReference type="GO" id="GO:0006740">
    <property type="term" value="P:NADPH regeneration"/>
    <property type="evidence" value="ECO:0007669"/>
    <property type="project" value="TreeGrafter"/>
</dbReference>
<dbReference type="InterPro" id="IPR000683">
    <property type="entry name" value="Gfo/Idh/MocA-like_OxRdtase_N"/>
</dbReference>
<protein>
    <submittedName>
        <fullName evidence="3">Gfo/Idh/MocA family oxidoreductase</fullName>
    </submittedName>
</protein>
<comment type="caution">
    <text evidence="3">The sequence shown here is derived from an EMBL/GenBank/DDBJ whole genome shotgun (WGS) entry which is preliminary data.</text>
</comment>
<organism evidence="3 4">
    <name type="scientific">Marinomonas piezotolerans</name>
    <dbReference type="NCBI Taxonomy" id="2213058"/>
    <lineage>
        <taxon>Bacteria</taxon>
        <taxon>Pseudomonadati</taxon>
        <taxon>Pseudomonadota</taxon>
        <taxon>Gammaproteobacteria</taxon>
        <taxon>Oceanospirillales</taxon>
        <taxon>Oceanospirillaceae</taxon>
        <taxon>Marinomonas</taxon>
    </lineage>
</organism>
<reference evidence="3 4" key="1">
    <citation type="submission" date="2018-06" db="EMBL/GenBank/DDBJ databases">
        <title>Marinomonas sp. YLB-05 draft genome sequence.</title>
        <authorList>
            <person name="Yu L."/>
            <person name="Tang X."/>
        </authorList>
    </citation>
    <scope>NUCLEOTIDE SEQUENCE [LARGE SCALE GENOMIC DNA]</scope>
    <source>
        <strain evidence="3 4">YLB-05</strain>
    </source>
</reference>
<feature type="domain" description="GFO/IDH/MocA-like oxidoreductase" evidence="2">
    <location>
        <begin position="164"/>
        <end position="291"/>
    </location>
</feature>
<accession>A0A370U8D6</accession>